<evidence type="ECO:0000256" key="1">
    <source>
        <dbReference type="ARBA" id="ARBA00008742"/>
    </source>
</evidence>
<comment type="similarity">
    <text evidence="1 5">Belongs to the cyclin family.</text>
</comment>
<keyword evidence="5" id="KW-0195">Cyclin</keyword>
<dbReference type="GO" id="GO:0051301">
    <property type="term" value="P:cell division"/>
    <property type="evidence" value="ECO:0007669"/>
    <property type="project" value="UniProtKB-KW"/>
</dbReference>
<keyword evidence="9" id="KW-1185">Reference proteome</keyword>
<evidence type="ECO:0000259" key="7">
    <source>
        <dbReference type="SMART" id="SM00385"/>
    </source>
</evidence>
<dbReference type="Pfam" id="PF00134">
    <property type="entry name" value="Cyclin_N"/>
    <property type="match status" value="1"/>
</dbReference>
<dbReference type="GO" id="GO:0051726">
    <property type="term" value="P:regulation of cell cycle"/>
    <property type="evidence" value="ECO:0007669"/>
    <property type="project" value="InterPro"/>
</dbReference>
<dbReference type="PANTHER" id="PTHR22896">
    <property type="entry name" value="CDK5 AND ABL1 ENZYME SUBSTRATE 1"/>
    <property type="match status" value="1"/>
</dbReference>
<dbReference type="PIRSF" id="PIRSF025798">
    <property type="entry name" value="Cables"/>
    <property type="match status" value="1"/>
</dbReference>
<comment type="caution">
    <text evidence="8">The sequence shown here is derived from an EMBL/GenBank/DDBJ whole genome shotgun (WGS) entry which is preliminary data.</text>
</comment>
<feature type="domain" description="Cyclin-like" evidence="7">
    <location>
        <begin position="372"/>
        <end position="454"/>
    </location>
</feature>
<dbReference type="FunFam" id="1.10.472.10:FF:000020">
    <property type="entry name" value="CDK5 and ABL1 enzyme substrate 1"/>
    <property type="match status" value="1"/>
</dbReference>
<dbReference type="OrthoDB" id="5353095at2759"/>
<name>A0A4Z2I7L5_9TELE</name>
<dbReference type="PANTHER" id="PTHR22896:SF4">
    <property type="entry name" value="CDK5 AND ABL1 ENZYME SUBSTRATE 2-LIKE ISOFORM X1"/>
    <property type="match status" value="1"/>
</dbReference>
<protein>
    <submittedName>
        <fullName evidence="8">CDK5 and ABL1 enzyme substrate 2</fullName>
    </submittedName>
</protein>
<feature type="compositionally biased region" description="Polar residues" evidence="6">
    <location>
        <begin position="271"/>
        <end position="282"/>
    </location>
</feature>
<evidence type="ECO:0000256" key="6">
    <source>
        <dbReference type="SAM" id="MobiDB-lite"/>
    </source>
</evidence>
<keyword evidence="2" id="KW-0597">Phosphoprotein</keyword>
<dbReference type="InterPro" id="IPR013763">
    <property type="entry name" value="Cyclin-like_dom"/>
</dbReference>
<gene>
    <name evidence="8" type="primary">Cables2</name>
    <name evidence="8" type="ORF">EYF80_016467</name>
</gene>
<evidence type="ECO:0000256" key="5">
    <source>
        <dbReference type="RuleBase" id="RU000383"/>
    </source>
</evidence>
<feature type="compositionally biased region" description="Basic residues" evidence="6">
    <location>
        <begin position="18"/>
        <end position="33"/>
    </location>
</feature>
<dbReference type="InterPro" id="IPR012388">
    <property type="entry name" value="CABLES1/2"/>
</dbReference>
<dbReference type="GO" id="GO:0005829">
    <property type="term" value="C:cytosol"/>
    <property type="evidence" value="ECO:0007669"/>
    <property type="project" value="UniProtKB-ARBA"/>
</dbReference>
<feature type="region of interest" description="Disordered" evidence="6">
    <location>
        <begin position="144"/>
        <end position="182"/>
    </location>
</feature>
<dbReference type="Proteomes" id="UP000314294">
    <property type="component" value="Unassembled WGS sequence"/>
</dbReference>
<reference evidence="8 9" key="1">
    <citation type="submission" date="2019-03" db="EMBL/GenBank/DDBJ databases">
        <title>First draft genome of Liparis tanakae, snailfish: a comprehensive survey of snailfish specific genes.</title>
        <authorList>
            <person name="Kim W."/>
            <person name="Song I."/>
            <person name="Jeong J.-H."/>
            <person name="Kim D."/>
            <person name="Kim S."/>
            <person name="Ryu S."/>
            <person name="Song J.Y."/>
            <person name="Lee S.K."/>
        </authorList>
    </citation>
    <scope>NUCLEOTIDE SEQUENCE [LARGE SCALE GENOMIC DNA]</scope>
    <source>
        <tissue evidence="8">Muscle</tissue>
    </source>
</reference>
<feature type="region of interest" description="Disordered" evidence="6">
    <location>
        <begin position="263"/>
        <end position="282"/>
    </location>
</feature>
<evidence type="ECO:0000313" key="9">
    <source>
        <dbReference type="Proteomes" id="UP000314294"/>
    </source>
</evidence>
<dbReference type="Gene3D" id="1.10.472.10">
    <property type="entry name" value="Cyclin-like"/>
    <property type="match status" value="1"/>
</dbReference>
<feature type="compositionally biased region" description="Basic and acidic residues" evidence="6">
    <location>
        <begin position="58"/>
        <end position="69"/>
    </location>
</feature>
<dbReference type="SMART" id="SM00385">
    <property type="entry name" value="CYCLIN"/>
    <property type="match status" value="1"/>
</dbReference>
<proteinExistence type="inferred from homology"/>
<evidence type="ECO:0000256" key="4">
    <source>
        <dbReference type="ARBA" id="ARBA00023306"/>
    </source>
</evidence>
<evidence type="ECO:0000256" key="2">
    <source>
        <dbReference type="ARBA" id="ARBA00022553"/>
    </source>
</evidence>
<dbReference type="AlphaFoldDB" id="A0A4Z2I7L5"/>
<dbReference type="EMBL" id="SRLO01000126">
    <property type="protein sequence ID" value="TNN73304.1"/>
    <property type="molecule type" value="Genomic_DNA"/>
</dbReference>
<organism evidence="8 9">
    <name type="scientific">Liparis tanakae</name>
    <name type="common">Tanaka's snailfish</name>
    <dbReference type="NCBI Taxonomy" id="230148"/>
    <lineage>
        <taxon>Eukaryota</taxon>
        <taxon>Metazoa</taxon>
        <taxon>Chordata</taxon>
        <taxon>Craniata</taxon>
        <taxon>Vertebrata</taxon>
        <taxon>Euteleostomi</taxon>
        <taxon>Actinopterygii</taxon>
        <taxon>Neopterygii</taxon>
        <taxon>Teleostei</taxon>
        <taxon>Neoteleostei</taxon>
        <taxon>Acanthomorphata</taxon>
        <taxon>Eupercaria</taxon>
        <taxon>Perciformes</taxon>
        <taxon>Cottioidei</taxon>
        <taxon>Cottales</taxon>
        <taxon>Liparidae</taxon>
        <taxon>Liparis</taxon>
    </lineage>
</organism>
<dbReference type="InterPro" id="IPR006671">
    <property type="entry name" value="Cyclin_N"/>
</dbReference>
<keyword evidence="4" id="KW-0131">Cell cycle</keyword>
<sequence>MATAVCGLQSTGNNGKPVKTHREHRRKAKDSRRRQAALLFLTNISLDGRPQCQLSDGSADHRAAEEQRLAGRDGGAALEPQPAVGQEPVVQVTEPANAGSGSSFIFPGMVVSPTRPSAVMSPGPAGASAVGANDVFLEGGSGAETLTPDTPLSPVTTGHQPCSRVRSTPAAISPVPTGNSLDTRLRNVSGSPGPKVPKKVHFIKSMRQYDTRGCRIVLICAKRSLYAAFSVLPYGESAHLRYKESTIPSRFLYPTNALVRQKSGGAPENCPAQTPQSRFRGNGQRNFTPARLNNSVAQDPSTEEVVEYNPNLLSDPQWPCGRHKRVLIFASYVTTVVEYVKPSDLKKDMNETFKEKFPHIKLTLSKIRSLKREMRAMSDDCGLQPVTIAMAFVYFEKLVLQGCLNKQNRKLVAAACVLLAAKISSDLRKPEVKQLIDKLEERFRINRRELIPLEFPVLVALEMGLYLPESKVMPHYRKLVQQG</sequence>
<dbReference type="InterPro" id="IPR036915">
    <property type="entry name" value="Cyclin-like_sf"/>
</dbReference>
<evidence type="ECO:0000256" key="3">
    <source>
        <dbReference type="ARBA" id="ARBA00022618"/>
    </source>
</evidence>
<feature type="region of interest" description="Disordered" evidence="6">
    <location>
        <begin position="50"/>
        <end position="69"/>
    </location>
</feature>
<dbReference type="SUPFAM" id="SSF47954">
    <property type="entry name" value="Cyclin-like"/>
    <property type="match status" value="1"/>
</dbReference>
<evidence type="ECO:0000313" key="8">
    <source>
        <dbReference type="EMBL" id="TNN73304.1"/>
    </source>
</evidence>
<accession>A0A4Z2I7L5</accession>
<keyword evidence="3" id="KW-0132">Cell division</keyword>
<feature type="compositionally biased region" description="Polar residues" evidence="6">
    <location>
        <begin position="147"/>
        <end position="160"/>
    </location>
</feature>
<feature type="region of interest" description="Disordered" evidence="6">
    <location>
        <begin position="1"/>
        <end position="33"/>
    </location>
</feature>